<dbReference type="InterPro" id="IPR036249">
    <property type="entry name" value="Thioredoxin-like_sf"/>
</dbReference>
<dbReference type="InterPro" id="IPR004045">
    <property type="entry name" value="Glutathione_S-Trfase_N"/>
</dbReference>
<reference evidence="2 3" key="1">
    <citation type="journal article" date="2024" name="Science">
        <title>Giant polyketide synthase enzymes in the biosynthesis of giant marine polyether toxins.</title>
        <authorList>
            <person name="Fallon T.R."/>
            <person name="Shende V.V."/>
            <person name="Wierzbicki I.H."/>
            <person name="Pendleton A.L."/>
            <person name="Watervoot N.F."/>
            <person name="Auber R.P."/>
            <person name="Gonzalez D.J."/>
            <person name="Wisecaver J.H."/>
            <person name="Moore B.S."/>
        </authorList>
    </citation>
    <scope>NUCLEOTIDE SEQUENCE [LARGE SCALE GENOMIC DNA]</scope>
    <source>
        <strain evidence="2 3">12B1</strain>
    </source>
</reference>
<comment type="caution">
    <text evidence="2">The sequence shown here is derived from an EMBL/GenBank/DDBJ whole genome shotgun (WGS) entry which is preliminary data.</text>
</comment>
<dbReference type="Pfam" id="PF02798">
    <property type="entry name" value="GST_N"/>
    <property type="match status" value="1"/>
</dbReference>
<name>A0AB34K870_PRYPA</name>
<dbReference type="AlphaFoldDB" id="A0AB34K870"/>
<dbReference type="Gene3D" id="1.20.1050.130">
    <property type="match status" value="1"/>
</dbReference>
<protein>
    <recommendedName>
        <fullName evidence="1">GST N-terminal domain-containing protein</fullName>
    </recommendedName>
</protein>
<feature type="non-terminal residue" evidence="2">
    <location>
        <position position="129"/>
    </location>
</feature>
<feature type="domain" description="GST N-terminal" evidence="1">
    <location>
        <begin position="4"/>
        <end position="89"/>
    </location>
</feature>
<dbReference type="Proteomes" id="UP001515480">
    <property type="component" value="Unassembled WGS sequence"/>
</dbReference>
<evidence type="ECO:0000313" key="3">
    <source>
        <dbReference type="Proteomes" id="UP001515480"/>
    </source>
</evidence>
<organism evidence="2 3">
    <name type="scientific">Prymnesium parvum</name>
    <name type="common">Toxic golden alga</name>
    <dbReference type="NCBI Taxonomy" id="97485"/>
    <lineage>
        <taxon>Eukaryota</taxon>
        <taxon>Haptista</taxon>
        <taxon>Haptophyta</taxon>
        <taxon>Prymnesiophyceae</taxon>
        <taxon>Prymnesiales</taxon>
        <taxon>Prymnesiaceae</taxon>
        <taxon>Prymnesium</taxon>
    </lineage>
</organism>
<gene>
    <name evidence="2" type="ORF">AB1Y20_010020</name>
</gene>
<proteinExistence type="predicted"/>
<evidence type="ECO:0000259" key="1">
    <source>
        <dbReference type="PROSITE" id="PS50404"/>
    </source>
</evidence>
<evidence type="ECO:0000313" key="2">
    <source>
        <dbReference type="EMBL" id="KAL1528684.1"/>
    </source>
</evidence>
<sequence>MNSEAPTLAYWKIRGLGAPIRMMMYYKGQKFTLKSYGEDSSQEYFATDKPLLAEKHPLINLPYLVDGDVVVTQSNTTGLYVGKMLGIDSDEFWVKNHTVLDQTYDLRNDVIGLVVRCRTHACKRVVHAT</sequence>
<dbReference type="EMBL" id="JBGBPQ010000002">
    <property type="protein sequence ID" value="KAL1528684.1"/>
    <property type="molecule type" value="Genomic_DNA"/>
</dbReference>
<dbReference type="SUPFAM" id="SSF52833">
    <property type="entry name" value="Thioredoxin-like"/>
    <property type="match status" value="1"/>
</dbReference>
<accession>A0AB34K870</accession>
<keyword evidence="3" id="KW-1185">Reference proteome</keyword>
<dbReference type="PROSITE" id="PS50404">
    <property type="entry name" value="GST_NTER"/>
    <property type="match status" value="1"/>
</dbReference>